<keyword evidence="2" id="KW-0175">Coiled coil</keyword>
<evidence type="ECO:0000259" key="3">
    <source>
        <dbReference type="Pfam" id="PF01551"/>
    </source>
</evidence>
<evidence type="ECO:0000313" key="5">
    <source>
        <dbReference type="Proteomes" id="UP000093807"/>
    </source>
</evidence>
<dbReference type="InterPro" id="IPR011055">
    <property type="entry name" value="Dup_hybrid_motif"/>
</dbReference>
<dbReference type="EMBL" id="JMTM01000060">
    <property type="protein sequence ID" value="OAZ03305.1"/>
    <property type="molecule type" value="Genomic_DNA"/>
</dbReference>
<feature type="domain" description="M23ase beta-sheet core" evidence="3">
    <location>
        <begin position="365"/>
        <end position="455"/>
    </location>
</feature>
<gene>
    <name evidence="4" type="ORF">FLB_20920</name>
</gene>
<dbReference type="PATRIC" id="fig|29536.5.peg.2189"/>
<dbReference type="SUPFAM" id="SSF51261">
    <property type="entry name" value="Duplicated hybrid motif"/>
    <property type="match status" value="1"/>
</dbReference>
<organism evidence="4 5">
    <name type="scientific">Flavobacterium succinicans</name>
    <dbReference type="NCBI Taxonomy" id="29536"/>
    <lineage>
        <taxon>Bacteria</taxon>
        <taxon>Pseudomonadati</taxon>
        <taxon>Bacteroidota</taxon>
        <taxon>Flavobacteriia</taxon>
        <taxon>Flavobacteriales</taxon>
        <taxon>Flavobacteriaceae</taxon>
        <taxon>Flavobacterium</taxon>
    </lineage>
</organism>
<dbReference type="InterPro" id="IPR050570">
    <property type="entry name" value="Cell_wall_metabolism_enzyme"/>
</dbReference>
<feature type="coiled-coil region" evidence="2">
    <location>
        <begin position="87"/>
        <end position="114"/>
    </location>
</feature>
<sequence length="462" mass="52361">MPKSLFSIVLFGFTTFIFAQKSQQENLELRKAKIQKEIIANEKKLLTVKKKEKTAVEVMDLQTQKIKLKETLIQTTEKQTHLLSNDMQTSELKIDRLDNELSLLKTDYAEMILKSYKSRSEESKAMFVLSSSSFLQAYKRLQYMKQYANFRKVQGQEIQLKSKELMGYYEQLKSQKIQKERLIAENEKEKKSLEEAKNEQQKIVNLLQKDKKKIAADIKKKQQEARNIDREIDRLIRKAIAEANRKAALARAAKEKALKEKAAKEKALADRLAKEKALAEKIKNGSKKDTKTKEIVVPVKDSPSKAVAIAPVSSTKMELTSESKLVSDNFKANKGRLPWPVDRGEVFIGFGTQAHPVYKTLTIQNSGLSISTYSGAHARAVFAGEVFSVIAISNNKAVMIQHGDYFTVYQNLSTINVSKGDKVSTKQSLGTIRTNSDGKTILKFTLCQNVVYVNPRPWLSPK</sequence>
<reference evidence="4 5" key="1">
    <citation type="submission" date="2016-06" db="EMBL/GenBank/DDBJ databases">
        <title>Draft genome sequence of Flavobacterium succinicans strain DD5b.</title>
        <authorList>
            <person name="Poehlein A."/>
            <person name="Daniel R."/>
            <person name="Simeonova D.D."/>
        </authorList>
    </citation>
    <scope>NUCLEOTIDE SEQUENCE [LARGE SCALE GENOMIC DNA]</scope>
    <source>
        <strain evidence="4 5">DD5b</strain>
    </source>
</reference>
<dbReference type="Gene3D" id="2.70.70.10">
    <property type="entry name" value="Glucose Permease (Domain IIA)"/>
    <property type="match status" value="1"/>
</dbReference>
<accession>A0A199XNU3</accession>
<dbReference type="InterPro" id="IPR016047">
    <property type="entry name" value="M23ase_b-sheet_dom"/>
</dbReference>
<feature type="coiled-coil region" evidence="2">
    <location>
        <begin position="169"/>
        <end position="275"/>
    </location>
</feature>
<comment type="caution">
    <text evidence="4">The sequence shown here is derived from an EMBL/GenBank/DDBJ whole genome shotgun (WGS) entry which is preliminary data.</text>
</comment>
<dbReference type="RefSeq" id="WP_064715889.1">
    <property type="nucleotide sequence ID" value="NZ_JMTM01000060.1"/>
</dbReference>
<evidence type="ECO:0000256" key="1">
    <source>
        <dbReference type="ARBA" id="ARBA00022729"/>
    </source>
</evidence>
<dbReference type="AlphaFoldDB" id="A0A199XNU3"/>
<dbReference type="Pfam" id="PF01551">
    <property type="entry name" value="Peptidase_M23"/>
    <property type="match status" value="1"/>
</dbReference>
<evidence type="ECO:0000256" key="2">
    <source>
        <dbReference type="SAM" id="Coils"/>
    </source>
</evidence>
<evidence type="ECO:0000313" key="4">
    <source>
        <dbReference type="EMBL" id="OAZ03305.1"/>
    </source>
</evidence>
<keyword evidence="5" id="KW-1185">Reference proteome</keyword>
<proteinExistence type="predicted"/>
<name>A0A199XNU3_9FLAO</name>
<dbReference type="CDD" id="cd12797">
    <property type="entry name" value="M23_peptidase"/>
    <property type="match status" value="1"/>
</dbReference>
<dbReference type="OrthoDB" id="9815884at2"/>
<dbReference type="PANTHER" id="PTHR21666">
    <property type="entry name" value="PEPTIDASE-RELATED"/>
    <property type="match status" value="1"/>
</dbReference>
<dbReference type="GO" id="GO:0004222">
    <property type="term" value="F:metalloendopeptidase activity"/>
    <property type="evidence" value="ECO:0007669"/>
    <property type="project" value="TreeGrafter"/>
</dbReference>
<protein>
    <submittedName>
        <fullName evidence="4">AmiB activator</fullName>
    </submittedName>
</protein>
<dbReference type="PANTHER" id="PTHR21666:SF289">
    <property type="entry name" value="L-ALA--D-GLU ENDOPEPTIDASE"/>
    <property type="match status" value="1"/>
</dbReference>
<keyword evidence="1" id="KW-0732">Signal</keyword>
<dbReference type="Proteomes" id="UP000093807">
    <property type="component" value="Unassembled WGS sequence"/>
</dbReference>